<keyword evidence="3" id="KW-1185">Reference proteome</keyword>
<evidence type="ECO:0000313" key="2">
    <source>
        <dbReference type="EMBL" id="GGO29020.1"/>
    </source>
</evidence>
<feature type="domain" description="Putative Flp pilus-assembly TadG-like N-terminal" evidence="1">
    <location>
        <begin position="26"/>
        <end position="72"/>
    </location>
</feature>
<dbReference type="Proteomes" id="UP000598196">
    <property type="component" value="Unassembled WGS sequence"/>
</dbReference>
<dbReference type="InterPro" id="IPR036465">
    <property type="entry name" value="vWFA_dom_sf"/>
</dbReference>
<protein>
    <recommendedName>
        <fullName evidence="1">Putative Flp pilus-assembly TadG-like N-terminal domain-containing protein</fullName>
    </recommendedName>
</protein>
<accession>A0A917YK25</accession>
<dbReference type="Pfam" id="PF13400">
    <property type="entry name" value="Tad"/>
    <property type="match status" value="1"/>
</dbReference>
<name>A0A917YK25_9RHOB</name>
<organism evidence="2 3">
    <name type="scientific">Gemmobacter aquaticus</name>
    <dbReference type="NCBI Taxonomy" id="490185"/>
    <lineage>
        <taxon>Bacteria</taxon>
        <taxon>Pseudomonadati</taxon>
        <taxon>Pseudomonadota</taxon>
        <taxon>Alphaproteobacteria</taxon>
        <taxon>Rhodobacterales</taxon>
        <taxon>Paracoccaceae</taxon>
        <taxon>Gemmobacter</taxon>
    </lineage>
</organism>
<dbReference type="AlphaFoldDB" id="A0A917YK25"/>
<sequence length="535" mass="58197">MRSAMTTQRMRFRKACLVNFTRDESGSLTPFTMMIFFLMLLIGGLAVDVMRHERTRVRLQQTLDNSVLAAAARSQTLDPEHVVEDYFEKAGLSEYLMSVNVEQGLNFRSVFADAKADTRPFFMSLMGINEFYVNADSAAEEKISNVEVSLVLDISGSMDGTKINTLRPAARNFVDTILQNSEAGKASISIVPFSTQVNAGANVMAQYNAPRIPTQTYNSCVEFPASSYASVALPTTLAMDHNGHFDPFNTNTSLTTPSTFNCVYTDSSSASNITARSSANQMLVLSGNATALKNKINALHVGGNTSVEIGVKWGSAFLDPGTRNVTTALVGTGDVAATFDTRPLDYDPQETIKVLVVMSDGANTTEYRLKPAYRTGNSNVWRKSDGTLYAYHDRANRTDDYFNVTAGSGWSTKPSSVTNLTWQEVFKTYTLRSAAYKFIAQPLGQTSNNAFNTVLGNMREAVVDTTKNTRLSQACSAAKAKGIVIFSISFQAGTGAVPLANCATDANHFFEGDPATIGSIFQTIANQISYLRLTL</sequence>
<dbReference type="Gene3D" id="3.40.50.410">
    <property type="entry name" value="von Willebrand factor, type A domain"/>
    <property type="match status" value="1"/>
</dbReference>
<dbReference type="CDD" id="cd00198">
    <property type="entry name" value="vWFA"/>
    <property type="match status" value="1"/>
</dbReference>
<dbReference type="EMBL" id="BMLP01000001">
    <property type="protein sequence ID" value="GGO29020.1"/>
    <property type="molecule type" value="Genomic_DNA"/>
</dbReference>
<gene>
    <name evidence="2" type="ORF">GCM10010991_12420</name>
</gene>
<evidence type="ECO:0000313" key="3">
    <source>
        <dbReference type="Proteomes" id="UP000598196"/>
    </source>
</evidence>
<dbReference type="InterPro" id="IPR028087">
    <property type="entry name" value="Tad_N"/>
</dbReference>
<dbReference type="SUPFAM" id="SSF53300">
    <property type="entry name" value="vWA-like"/>
    <property type="match status" value="1"/>
</dbReference>
<reference evidence="2 3" key="1">
    <citation type="journal article" date="2014" name="Int. J. Syst. Evol. Microbiol.">
        <title>Complete genome sequence of Corynebacterium casei LMG S-19264T (=DSM 44701T), isolated from a smear-ripened cheese.</title>
        <authorList>
            <consortium name="US DOE Joint Genome Institute (JGI-PGF)"/>
            <person name="Walter F."/>
            <person name="Albersmeier A."/>
            <person name="Kalinowski J."/>
            <person name="Ruckert C."/>
        </authorList>
    </citation>
    <scope>NUCLEOTIDE SEQUENCE [LARGE SCALE GENOMIC DNA]</scope>
    <source>
        <strain evidence="2 3">CGMCC 1.7029</strain>
    </source>
</reference>
<evidence type="ECO:0000259" key="1">
    <source>
        <dbReference type="Pfam" id="PF13400"/>
    </source>
</evidence>
<comment type="caution">
    <text evidence="2">The sequence shown here is derived from an EMBL/GenBank/DDBJ whole genome shotgun (WGS) entry which is preliminary data.</text>
</comment>
<proteinExistence type="predicted"/>